<dbReference type="AlphaFoldDB" id="G8UHK8"/>
<dbReference type="Pfam" id="PF01963">
    <property type="entry name" value="TraB_PrgY_gumN"/>
    <property type="match status" value="1"/>
</dbReference>
<gene>
    <name evidence="14" type="ordered locus">BFO_0090</name>
</gene>
<dbReference type="PATRIC" id="fig|203275.8.peg.76"/>
<keyword evidence="6" id="KW-0479">Metal-binding</keyword>
<dbReference type="GO" id="GO:0030178">
    <property type="term" value="P:negative regulation of Wnt signaling pathway"/>
    <property type="evidence" value="ECO:0007669"/>
    <property type="project" value="InterPro"/>
</dbReference>
<evidence type="ECO:0000256" key="6">
    <source>
        <dbReference type="ARBA" id="ARBA00022723"/>
    </source>
</evidence>
<evidence type="ECO:0000313" key="14">
    <source>
        <dbReference type="EMBL" id="AEW20168.1"/>
    </source>
</evidence>
<dbReference type="InterPro" id="IPR002816">
    <property type="entry name" value="TraB/PrgY/GumN_fam"/>
</dbReference>
<keyword evidence="15" id="KW-1185">Reference proteome</keyword>
<keyword evidence="8" id="KW-0378">Hydrolase</keyword>
<dbReference type="Proteomes" id="UP000005436">
    <property type="component" value="Chromosome"/>
</dbReference>
<keyword evidence="5 13" id="KW-0812">Transmembrane</keyword>
<evidence type="ECO:0000256" key="10">
    <source>
        <dbReference type="ARBA" id="ARBA00023049"/>
    </source>
</evidence>
<keyword evidence="11 13" id="KW-0472">Membrane</keyword>
<accession>G8UHK8</accession>
<evidence type="ECO:0000256" key="11">
    <source>
        <dbReference type="ARBA" id="ARBA00023136"/>
    </source>
</evidence>
<comment type="subcellular location">
    <subcellularLocation>
        <location evidence="3">Membrane</location>
        <topology evidence="3">Single-pass type I membrane protein</topology>
    </subcellularLocation>
</comment>
<keyword evidence="9 13" id="KW-1133">Transmembrane helix</keyword>
<name>G8UHK8_TANFA</name>
<evidence type="ECO:0000256" key="1">
    <source>
        <dbReference type="ARBA" id="ARBA00001936"/>
    </source>
</evidence>
<dbReference type="HOGENOM" id="CLU_057525_1_1_10"/>
<evidence type="ECO:0000256" key="13">
    <source>
        <dbReference type="SAM" id="Phobius"/>
    </source>
</evidence>
<dbReference type="PANTHER" id="PTHR31120">
    <property type="entry name" value="METALLOPROTEASE TIKI"/>
    <property type="match status" value="1"/>
</dbReference>
<keyword evidence="12" id="KW-0325">Glycoprotein</keyword>
<keyword evidence="7" id="KW-0732">Signal</keyword>
<dbReference type="KEGG" id="tfo:BFO_0090"/>
<dbReference type="CDD" id="cd14789">
    <property type="entry name" value="Tiki"/>
    <property type="match status" value="1"/>
</dbReference>
<dbReference type="GO" id="GO:0016020">
    <property type="term" value="C:membrane"/>
    <property type="evidence" value="ECO:0007669"/>
    <property type="project" value="UniProtKB-SubCell"/>
</dbReference>
<protein>
    <submittedName>
        <fullName evidence="14">GumN protein</fullName>
    </submittedName>
</protein>
<organism evidence="14 15">
    <name type="scientific">Tannerella forsythia (strain ATCC 43037 / JCM 10827 / CCUG 21028 A / KCTC 5666 / FDC 338)</name>
    <name type="common">Bacteroides forsythus</name>
    <dbReference type="NCBI Taxonomy" id="203275"/>
    <lineage>
        <taxon>Bacteria</taxon>
        <taxon>Pseudomonadati</taxon>
        <taxon>Bacteroidota</taxon>
        <taxon>Bacteroidia</taxon>
        <taxon>Bacteroidales</taxon>
        <taxon>Tannerellaceae</taxon>
        <taxon>Tannerella</taxon>
    </lineage>
</organism>
<evidence type="ECO:0000256" key="9">
    <source>
        <dbReference type="ARBA" id="ARBA00022989"/>
    </source>
</evidence>
<dbReference type="GO" id="GO:0006508">
    <property type="term" value="P:proteolysis"/>
    <property type="evidence" value="ECO:0007669"/>
    <property type="project" value="UniProtKB-KW"/>
</dbReference>
<comment type="cofactor">
    <cofactor evidence="1">
        <name>Mn(2+)</name>
        <dbReference type="ChEBI" id="CHEBI:29035"/>
    </cofactor>
</comment>
<evidence type="ECO:0000256" key="3">
    <source>
        <dbReference type="ARBA" id="ARBA00004479"/>
    </source>
</evidence>
<dbReference type="STRING" id="203275.BFO_0090"/>
<evidence type="ECO:0000313" key="15">
    <source>
        <dbReference type="Proteomes" id="UP000005436"/>
    </source>
</evidence>
<evidence type="ECO:0000256" key="5">
    <source>
        <dbReference type="ARBA" id="ARBA00022692"/>
    </source>
</evidence>
<feature type="transmembrane region" description="Helical" evidence="13">
    <location>
        <begin position="59"/>
        <end position="78"/>
    </location>
</feature>
<reference evidence="15" key="1">
    <citation type="submission" date="2011-12" db="EMBL/GenBank/DDBJ databases">
        <title>Complete sequence of Tannerella forsythia ATCC 43037.</title>
        <authorList>
            <person name="Dewhirst F."/>
            <person name="Tanner A."/>
            <person name="Izard J."/>
            <person name="Brinkac L."/>
            <person name="Durkin A.S."/>
            <person name="Hostetler J."/>
            <person name="Shetty J."/>
            <person name="Torralba M."/>
            <person name="Gill S."/>
            <person name="Nelson K."/>
        </authorList>
    </citation>
    <scope>NUCLEOTIDE SEQUENCE [LARGE SCALE GENOMIC DNA]</scope>
    <source>
        <strain evidence="15">ATCC 43037 / JCM 10827 / CCUG 33226 / KCTC 5666 / FDC 338</strain>
    </source>
</reference>
<dbReference type="InterPro" id="IPR040230">
    <property type="entry name" value="TIKI1/2-like"/>
</dbReference>
<evidence type="ECO:0000256" key="2">
    <source>
        <dbReference type="ARBA" id="ARBA00001941"/>
    </source>
</evidence>
<dbReference type="RefSeq" id="WP_014223569.1">
    <property type="nucleotide sequence ID" value="NC_016610.1"/>
</dbReference>
<evidence type="ECO:0000256" key="4">
    <source>
        <dbReference type="ARBA" id="ARBA00022670"/>
    </source>
</evidence>
<keyword evidence="4" id="KW-0645">Protease</keyword>
<keyword evidence="10" id="KW-0482">Metalloprotease</keyword>
<sequence>MKTVAICNSCMQDIACDSFFDEFLIDEHKLTVSLLEVPDPDFTSLFTPTFYNYKKTKRILIALFLLSSFSIGICSAQSTQEAELNNNENSLLWRISGNGLQHDSYLLGTMHNVGRTFLDSISGFRKAFNAAKQVAIECDAYDLDNQEIDLAEYVYMPQDSTYATLYSDSDFQFVDSILREGNPQYFKYKPMFWCSFFISMIAHQNIRGKETGMDRFILLIGKQNYKKTLFMETLEEVNKRTAYLDSLRYSINLKYQAASLKAILQYPETFSASMNLASKLYKEQSMSGLMAIDSLNKQNMNFSELENIQNEEKQHFKKMTEHFFEILGSRRNEQWMSNIIPMIHEDSSLIAVGAGHLIGPDGLIAKLRDRGYKVEPMR</sequence>
<evidence type="ECO:0000256" key="8">
    <source>
        <dbReference type="ARBA" id="ARBA00022801"/>
    </source>
</evidence>
<dbReference type="GO" id="GO:0046872">
    <property type="term" value="F:metal ion binding"/>
    <property type="evidence" value="ECO:0007669"/>
    <property type="project" value="UniProtKB-KW"/>
</dbReference>
<dbReference type="eggNOG" id="COG3735">
    <property type="taxonomic scope" value="Bacteria"/>
</dbReference>
<dbReference type="GeneID" id="34757517"/>
<proteinExistence type="predicted"/>
<dbReference type="GO" id="GO:0004222">
    <property type="term" value="F:metalloendopeptidase activity"/>
    <property type="evidence" value="ECO:0007669"/>
    <property type="project" value="TreeGrafter"/>
</dbReference>
<evidence type="ECO:0000256" key="7">
    <source>
        <dbReference type="ARBA" id="ARBA00022729"/>
    </source>
</evidence>
<dbReference type="EMBL" id="CP003191">
    <property type="protein sequence ID" value="AEW20168.1"/>
    <property type="molecule type" value="Genomic_DNA"/>
</dbReference>
<dbReference type="PANTHER" id="PTHR31120:SF6">
    <property type="entry name" value="METALLOPROTEASE TIKI HOMOLOG"/>
    <property type="match status" value="1"/>
</dbReference>
<comment type="cofactor">
    <cofactor evidence="2">
        <name>Co(2+)</name>
        <dbReference type="ChEBI" id="CHEBI:48828"/>
    </cofactor>
</comment>
<evidence type="ECO:0000256" key="12">
    <source>
        <dbReference type="ARBA" id="ARBA00023180"/>
    </source>
</evidence>